<dbReference type="InterPro" id="IPR008928">
    <property type="entry name" value="6-hairpin_glycosidase_sf"/>
</dbReference>
<dbReference type="Pfam" id="PF14498">
    <property type="entry name" value="Glyco_hyd_65N_2"/>
    <property type="match status" value="1"/>
</dbReference>
<dbReference type="InterPro" id="IPR008964">
    <property type="entry name" value="Invasin/intimin_cell_adhesion"/>
</dbReference>
<evidence type="ECO:0000259" key="4">
    <source>
        <dbReference type="SMART" id="SM00635"/>
    </source>
</evidence>
<feature type="transmembrane region" description="Helical" evidence="2">
    <location>
        <begin position="1524"/>
        <end position="1543"/>
    </location>
</feature>
<dbReference type="Gene3D" id="2.60.40.1080">
    <property type="match status" value="1"/>
</dbReference>
<feature type="domain" description="BIG2" evidence="4">
    <location>
        <begin position="1063"/>
        <end position="1141"/>
    </location>
</feature>
<dbReference type="GO" id="GO:0005975">
    <property type="term" value="P:carbohydrate metabolic process"/>
    <property type="evidence" value="ECO:0007669"/>
    <property type="project" value="InterPro"/>
</dbReference>
<name>A0A6N2V3D0_9FIRM</name>
<dbReference type="InterPro" id="IPR012341">
    <property type="entry name" value="6hp_glycosidase-like_sf"/>
</dbReference>
<dbReference type="SMART" id="SM00635">
    <property type="entry name" value="BID_2"/>
    <property type="match status" value="1"/>
</dbReference>
<dbReference type="PANTHER" id="PTHR31084:SF19">
    <property type="entry name" value="GLYCOSYL HYDROLASE FAMILY 95 N-TERMINAL DOMAIN-CONTAINING PROTEIN"/>
    <property type="match status" value="1"/>
</dbReference>
<dbReference type="Gene3D" id="2.60.120.260">
    <property type="entry name" value="Galactose-binding domain-like"/>
    <property type="match status" value="2"/>
</dbReference>
<dbReference type="InterPro" id="IPR027414">
    <property type="entry name" value="GH95_N_dom"/>
</dbReference>
<gene>
    <name evidence="5" type="ORF">CNLFYP112_02476</name>
</gene>
<evidence type="ECO:0000256" key="1">
    <source>
        <dbReference type="SAM" id="MobiDB-lite"/>
    </source>
</evidence>
<feature type="compositionally biased region" description="Basic and acidic residues" evidence="1">
    <location>
        <begin position="1501"/>
        <end position="1517"/>
    </location>
</feature>
<dbReference type="Pfam" id="PF02368">
    <property type="entry name" value="Big_2"/>
    <property type="match status" value="1"/>
</dbReference>
<dbReference type="SUPFAM" id="SSF48208">
    <property type="entry name" value="Six-hairpin glycosidases"/>
    <property type="match status" value="1"/>
</dbReference>
<dbReference type="Gene3D" id="2.60.40.10">
    <property type="entry name" value="Immunoglobulins"/>
    <property type="match status" value="1"/>
</dbReference>
<keyword evidence="2" id="KW-0472">Membrane</keyword>
<protein>
    <submittedName>
        <fullName evidence="5">Bacterial Ig-like domain (Group 2)</fullName>
    </submittedName>
</protein>
<accession>A0A6N2V3D0</accession>
<dbReference type="SUPFAM" id="SSF49373">
    <property type="entry name" value="Invasin/intimin cell-adhesion fragments"/>
    <property type="match status" value="1"/>
</dbReference>
<dbReference type="Pfam" id="PF22124">
    <property type="entry name" value="Glyco_hydro_95_cat"/>
    <property type="match status" value="1"/>
</dbReference>
<dbReference type="InterPro" id="IPR049053">
    <property type="entry name" value="AFCA-like_C"/>
</dbReference>
<dbReference type="EMBL" id="CACRTG010000021">
    <property type="protein sequence ID" value="VYT24919.1"/>
    <property type="molecule type" value="Genomic_DNA"/>
</dbReference>
<feature type="region of interest" description="Disordered" evidence="1">
    <location>
        <begin position="1491"/>
        <end position="1518"/>
    </location>
</feature>
<dbReference type="Gene3D" id="1.20.1270.70">
    <property type="entry name" value="Designed single chain three-helix bundle"/>
    <property type="match status" value="1"/>
</dbReference>
<dbReference type="InterPro" id="IPR013783">
    <property type="entry name" value="Ig-like_fold"/>
</dbReference>
<feature type="signal peptide" evidence="3">
    <location>
        <begin position="1"/>
        <end position="26"/>
    </location>
</feature>
<proteinExistence type="predicted"/>
<evidence type="ECO:0000256" key="3">
    <source>
        <dbReference type="SAM" id="SignalP"/>
    </source>
</evidence>
<dbReference type="Pfam" id="PF21307">
    <property type="entry name" value="Glyco_hydro_95_C"/>
    <property type="match status" value="1"/>
</dbReference>
<dbReference type="Gene3D" id="1.50.10.10">
    <property type="match status" value="1"/>
</dbReference>
<keyword evidence="2" id="KW-0812">Transmembrane</keyword>
<keyword evidence="2" id="KW-1133">Transmembrane helix</keyword>
<evidence type="ECO:0000313" key="5">
    <source>
        <dbReference type="EMBL" id="VYT24919.1"/>
    </source>
</evidence>
<evidence type="ECO:0000256" key="2">
    <source>
        <dbReference type="SAM" id="Phobius"/>
    </source>
</evidence>
<keyword evidence="3" id="KW-0732">Signal</keyword>
<organism evidence="5">
    <name type="scientific">[Clostridium] nexile</name>
    <dbReference type="NCBI Taxonomy" id="29361"/>
    <lineage>
        <taxon>Bacteria</taxon>
        <taxon>Bacillati</taxon>
        <taxon>Bacillota</taxon>
        <taxon>Clostridia</taxon>
        <taxon>Lachnospirales</taxon>
        <taxon>Lachnospiraceae</taxon>
        <taxon>Tyzzerella</taxon>
    </lineage>
</organism>
<feature type="region of interest" description="Disordered" evidence="1">
    <location>
        <begin position="99"/>
        <end position="123"/>
    </location>
</feature>
<feature type="chain" id="PRO_5039065126" evidence="3">
    <location>
        <begin position="27"/>
        <end position="1549"/>
    </location>
</feature>
<dbReference type="InterPro" id="IPR054363">
    <property type="entry name" value="GH95_cat"/>
</dbReference>
<dbReference type="InterPro" id="IPR003343">
    <property type="entry name" value="Big_2"/>
</dbReference>
<reference evidence="5" key="1">
    <citation type="submission" date="2019-11" db="EMBL/GenBank/DDBJ databases">
        <authorList>
            <person name="Feng L."/>
        </authorList>
    </citation>
    <scope>NUCLEOTIDE SEQUENCE</scope>
    <source>
        <strain evidence="5">CnexileLFYP112</strain>
    </source>
</reference>
<dbReference type="GO" id="GO:0004560">
    <property type="term" value="F:alpha-L-fucosidase activity"/>
    <property type="evidence" value="ECO:0007669"/>
    <property type="project" value="TreeGrafter"/>
</dbReference>
<dbReference type="PANTHER" id="PTHR31084">
    <property type="entry name" value="ALPHA-L-FUCOSIDASE 2"/>
    <property type="match status" value="1"/>
</dbReference>
<sequence>MKRKHLKRVVAGAFAAVMATSGISFPQANVHAEEKGNELRLWYDEPTSQGTNILGAGSGYDTDEKNRWQQHTLPIGNGDMGANVYGEIASEHLTFNEKTLWTGGPSESRKDYMGGNSTEKGQDGASLKNIQKLFAEGKTSEATAACNNLLVGISNGYGAYQPWGDIYFDYKDITEKNATEYQRDLDLKTAISTVSFKEDGTQYTREFFMSHDDDVLVARLEAKGSEKLNLDVRFPSKQGGKTVAEGNDTLKLCGALTDNQMKYASYLTVKADNGSVTGSGDKLTVKDASAVTVYLSAATDYKNAFYNEDKTEDYYYRTGETDEALAKRVKETVDKAVEKGYKEVKATHLEDYQELFNRVSLNIGQTVSEKTTDDLLKTYKDGSASEPEKRQLENMLFQYGRYLTIASSREDSQLPSNLQGVWNSLTNPPWSSDYHMNVNLQMNYWPTYSTNLSECALPLIDYVDSLREPGRVTAKVYAGVESKDGEANGFMAHTQNTPFGWTCPGWAFSWGWSPAAVPWILQNCWEYYEFTGDTEFMEENIYPMLKEEATFYNQILTEDKDGKLVSSPSYSPEHGPYTAGNTYEHTLIWQLYEDAAKAAEVLGQDTELAAKWKENQSKLKGPIEIGDDGQIKEWYEETTLDSMKPQGADPAGHRHLSHMLGLFPGDLIAQKEEWLQAAKVSMDYRTDNSTGWGMGQRINTWARLGEGNKAHELIQNLFKGGIYPNLWDTHAPFQIDGNFGYTSGVSEMLLQSNMGYLNLLPAIPDVWADGSVDGLIARGNFEVDMDWAKTSLTKAEILSKNGGECEIGYPGIAKAKIVDSKGAEVTVEKVSEDRIKFNTTKGETYTMTEIPERPVKAPANASAIYKDNTAIVTFDAVANAEKYVVYASTDGTTYNKVGEVEGTEYKAEDFAEGTTYKVAAVVEGKEGEKTSKITPEQLAVTNKIDDRDSRIEYSSGWGNWGPQEGQYEKTEKYSNTVGDTAELYFYGTGVRVIGMKNTDCRTFDLYVDGELKKKDVSTTSSTCQRQQVLTEVTGLDKGIHKVKLVVKQGKISLDAFEFDAAVEATGLQITGADSLNMNASKTLQLEAVYTPEGAAGAGVDWSVDKQEVATIDANGLLTAVKAGTVVVTATDKENEKLTATKTITITKEATTVKYDDRDSSIKYDANWTKWDEEKHYNGTETETTTDGASFSFEFNGTGIGLYVMKLEKSGNTGGAQLKIEIDGQEAGKVSTFTTVAGSEPQQKVFEKLDLTDGKHTVKVTVDGLAQDAKDAGVTSPKVCFDYYEVTVGGEEKPDCEHKNTEVRNQTDATCTEAGYTGDTVCKDCEVIVKAGTVIEAKGHDAETRNAKEATCTKDGYTGDEVCKVCDTVVEKGTEVKALGHDFTEWTVEKEPTETEEGLEVRTCKRDGCEVREERAIPKLPVTPDKVDKSALEKYYNECLEYYKEANYTADSWKVYQAAMDQAKAVLDNEKATEKDVKDAVLAIKDATEQLKKVNNSTQPENPDKDNTDNKGDNKKPVTGDNVNAAVWSIVGITAIFAVAVAVLRKRRRA</sequence>